<evidence type="ECO:0000313" key="2">
    <source>
        <dbReference type="EMBL" id="KAL3869789.1"/>
    </source>
</evidence>
<keyword evidence="3" id="KW-1185">Reference proteome</keyword>
<evidence type="ECO:0000313" key="3">
    <source>
        <dbReference type="Proteomes" id="UP001634394"/>
    </source>
</evidence>
<evidence type="ECO:0000256" key="1">
    <source>
        <dbReference type="SAM" id="MobiDB-lite"/>
    </source>
</evidence>
<dbReference type="EMBL" id="JBJQND010000008">
    <property type="protein sequence ID" value="KAL3869789.1"/>
    <property type="molecule type" value="Genomic_DNA"/>
</dbReference>
<gene>
    <name evidence="2" type="ORF">ACJMK2_042426</name>
</gene>
<feature type="region of interest" description="Disordered" evidence="1">
    <location>
        <begin position="23"/>
        <end position="94"/>
    </location>
</feature>
<name>A0ABD3W7D6_SINWO</name>
<dbReference type="AlphaFoldDB" id="A0ABD3W7D6"/>
<feature type="compositionally biased region" description="Polar residues" evidence="1">
    <location>
        <begin position="71"/>
        <end position="80"/>
    </location>
</feature>
<sequence>MLRRQKALIIYFQLRQIRLQTLQQSPQCPVRSHLEPSTKSLNNTEPVPSSDDCSTQCDPVQPAPSKPTVPNGPNSPNTPVRTLRGRVGKSSENLPDSMILSKKVIFINVPTRSLEFDF</sequence>
<accession>A0ABD3W7D6</accession>
<comment type="caution">
    <text evidence="2">The sequence shown here is derived from an EMBL/GenBank/DDBJ whole genome shotgun (WGS) entry which is preliminary data.</text>
</comment>
<proteinExistence type="predicted"/>
<reference evidence="2 3" key="1">
    <citation type="submission" date="2024-11" db="EMBL/GenBank/DDBJ databases">
        <title>Chromosome-level genome assembly of the freshwater bivalve Anodonta woodiana.</title>
        <authorList>
            <person name="Chen X."/>
        </authorList>
    </citation>
    <scope>NUCLEOTIDE SEQUENCE [LARGE SCALE GENOMIC DNA]</scope>
    <source>
        <strain evidence="2">MN2024</strain>
        <tissue evidence="2">Gills</tissue>
    </source>
</reference>
<organism evidence="2 3">
    <name type="scientific">Sinanodonta woodiana</name>
    <name type="common">Chinese pond mussel</name>
    <name type="synonym">Anodonta woodiana</name>
    <dbReference type="NCBI Taxonomy" id="1069815"/>
    <lineage>
        <taxon>Eukaryota</taxon>
        <taxon>Metazoa</taxon>
        <taxon>Spiralia</taxon>
        <taxon>Lophotrochozoa</taxon>
        <taxon>Mollusca</taxon>
        <taxon>Bivalvia</taxon>
        <taxon>Autobranchia</taxon>
        <taxon>Heteroconchia</taxon>
        <taxon>Palaeoheterodonta</taxon>
        <taxon>Unionida</taxon>
        <taxon>Unionoidea</taxon>
        <taxon>Unionidae</taxon>
        <taxon>Unioninae</taxon>
        <taxon>Sinanodonta</taxon>
    </lineage>
</organism>
<feature type="compositionally biased region" description="Polar residues" evidence="1">
    <location>
        <begin position="35"/>
        <end position="58"/>
    </location>
</feature>
<dbReference type="Proteomes" id="UP001634394">
    <property type="component" value="Unassembled WGS sequence"/>
</dbReference>
<protein>
    <submittedName>
        <fullName evidence="2">Uncharacterized protein</fullName>
    </submittedName>
</protein>